<keyword evidence="1" id="KW-0732">Signal</keyword>
<dbReference type="Proteomes" id="UP000186894">
    <property type="component" value="Unassembled WGS sequence"/>
</dbReference>
<reference evidence="2 3" key="1">
    <citation type="submission" date="2016-09" db="EMBL/GenBank/DDBJ databases">
        <title>Rhizobium oryziradicis sp. nov., isolated from the root of rice.</title>
        <authorList>
            <person name="Zhao J."/>
            <person name="Zhang X."/>
        </authorList>
    </citation>
    <scope>NUCLEOTIDE SEQUENCE [LARGE SCALE GENOMIC DNA]</scope>
    <source>
        <strain evidence="2 3">N19</strain>
    </source>
</reference>
<evidence type="ECO:0000313" key="2">
    <source>
        <dbReference type="EMBL" id="OLP43285.1"/>
    </source>
</evidence>
<sequence length="172" mass="18699">MQKRLLIPALALILLNSTPVLTLADALDGLPSDVTFLISGGSWEDPGGVDASGIVKSPKASGGAAIQAKDTRHGHYRLIAVQQPNRPGKVFLQQMQLTDAGSTPIDTIELREFTDKQAYITDIRTDDTSGRNSELGFFASVYLKTNPKSAESESWNVIIDEFGEIQVMRESH</sequence>
<dbReference type="RefSeq" id="WP_075640614.1">
    <property type="nucleotide sequence ID" value="NZ_MKIM01000028.1"/>
</dbReference>
<keyword evidence="3" id="KW-1185">Reference proteome</keyword>
<proteinExistence type="predicted"/>
<accession>A0A1Q8ZN00</accession>
<feature type="chain" id="PRO_5012299682" evidence="1">
    <location>
        <begin position="25"/>
        <end position="172"/>
    </location>
</feature>
<evidence type="ECO:0000256" key="1">
    <source>
        <dbReference type="SAM" id="SignalP"/>
    </source>
</evidence>
<gene>
    <name evidence="2" type="ORF">BJF95_20525</name>
</gene>
<dbReference type="AlphaFoldDB" id="A0A1Q8ZN00"/>
<evidence type="ECO:0000313" key="3">
    <source>
        <dbReference type="Proteomes" id="UP000186894"/>
    </source>
</evidence>
<comment type="caution">
    <text evidence="2">The sequence shown here is derived from an EMBL/GenBank/DDBJ whole genome shotgun (WGS) entry which is preliminary data.</text>
</comment>
<protein>
    <submittedName>
        <fullName evidence="2">Uncharacterized protein</fullName>
    </submittedName>
</protein>
<feature type="signal peptide" evidence="1">
    <location>
        <begin position="1"/>
        <end position="24"/>
    </location>
</feature>
<dbReference type="EMBL" id="MKIM01000028">
    <property type="protein sequence ID" value="OLP43285.1"/>
    <property type="molecule type" value="Genomic_DNA"/>
</dbReference>
<name>A0A1Q8ZN00_9HYPH</name>
<organism evidence="2 3">
    <name type="scientific">Rhizobium oryziradicis</name>
    <dbReference type="NCBI Taxonomy" id="1867956"/>
    <lineage>
        <taxon>Bacteria</taxon>
        <taxon>Pseudomonadati</taxon>
        <taxon>Pseudomonadota</taxon>
        <taxon>Alphaproteobacteria</taxon>
        <taxon>Hyphomicrobiales</taxon>
        <taxon>Rhizobiaceae</taxon>
        <taxon>Rhizobium/Agrobacterium group</taxon>
        <taxon>Rhizobium</taxon>
    </lineage>
</organism>
<dbReference type="OrthoDB" id="8115116at2"/>